<proteinExistence type="inferred from homology"/>
<keyword evidence="4" id="KW-0158">Chromosome</keyword>
<evidence type="ECO:0000313" key="6">
    <source>
        <dbReference type="EMBL" id="RQM16028.1"/>
    </source>
</evidence>
<evidence type="ECO:0000256" key="5">
    <source>
        <dbReference type="ARBA" id="ARBA00023242"/>
    </source>
</evidence>
<dbReference type="PANTHER" id="PTHR13386:SF1">
    <property type="entry name" value="HISTONE PARYLATION FACTOR 1"/>
    <property type="match status" value="1"/>
</dbReference>
<accession>A0A425CGD2</accession>
<gene>
    <name evidence="6" type="ORF">DD237_004608</name>
</gene>
<dbReference type="GO" id="GO:0042393">
    <property type="term" value="F:histone binding"/>
    <property type="evidence" value="ECO:0007669"/>
    <property type="project" value="InterPro"/>
</dbReference>
<dbReference type="GO" id="GO:0005694">
    <property type="term" value="C:chromosome"/>
    <property type="evidence" value="ECO:0007669"/>
    <property type="project" value="UniProtKB-SubCell"/>
</dbReference>
<dbReference type="EMBL" id="QKXF01000133">
    <property type="protein sequence ID" value="RQM16028.1"/>
    <property type="molecule type" value="Genomic_DNA"/>
</dbReference>
<comment type="caution">
    <text evidence="6">The sequence shown here is derived from an EMBL/GenBank/DDBJ whole genome shotgun (WGS) entry which is preliminary data.</text>
</comment>
<evidence type="ECO:0000256" key="3">
    <source>
        <dbReference type="ARBA" id="ARBA00010803"/>
    </source>
</evidence>
<sequence length="395" mass="44016">MDSFHAQKVSPYHILPQNASLTSPASRENALDTPSIKRHKLIENKEPKQTTAFDTLQRQSWNGFLANKCCFKAPSDFFDVFALALNLRPECPCEAFIETLGIQLCGPFDLLAASEQKEVTIDKPLYLHGRFFFDPPEIITVMMDNDSDVGRHWGYFRDVPDQVPEYVVCAETSRECKFDIVSTSLFHVLKSRLEKRGSALGTGGAAGLLEKIKAYCDENACTGGQSEAALRTKRAKESVAASLHQLGIVVPMDIKRNTGYRELPTTGKDLADLLNQLKQDASKKTPARKMLCDLITRATIASDECDFGTGLLLGLDIFTAGLCLEKEALQLLRVAYMLLHRDNFYKIASGHCEHRIGDDRNAYINSIVHFGSNARNEQSKQVTVRLPQPLVAMEK</sequence>
<evidence type="ECO:0000256" key="4">
    <source>
        <dbReference type="ARBA" id="ARBA00022454"/>
    </source>
</evidence>
<dbReference type="Pfam" id="PF10228">
    <property type="entry name" value="HPF1"/>
    <property type="match status" value="1"/>
</dbReference>
<name>A0A425CGD2_9STRA</name>
<dbReference type="AlphaFoldDB" id="A0A425CGD2"/>
<dbReference type="GO" id="GO:0006974">
    <property type="term" value="P:DNA damage response"/>
    <property type="evidence" value="ECO:0007669"/>
    <property type="project" value="InterPro"/>
</dbReference>
<evidence type="ECO:0000256" key="2">
    <source>
        <dbReference type="ARBA" id="ARBA00004286"/>
    </source>
</evidence>
<reference evidence="6 7" key="1">
    <citation type="submission" date="2018-06" db="EMBL/GenBank/DDBJ databases">
        <title>Comparative genomics of downy mildews reveals potential adaptations to biotrophy.</title>
        <authorList>
            <person name="Fletcher K."/>
            <person name="Klosterman S.J."/>
            <person name="Derevnina L."/>
            <person name="Martin F."/>
            <person name="Koike S."/>
            <person name="Reyes Chin-Wo S."/>
            <person name="Mou B."/>
            <person name="Michelmore R."/>
        </authorList>
    </citation>
    <scope>NUCLEOTIDE SEQUENCE [LARGE SCALE GENOMIC DNA]</scope>
    <source>
        <strain evidence="6 7">R13</strain>
    </source>
</reference>
<evidence type="ECO:0000313" key="7">
    <source>
        <dbReference type="Proteomes" id="UP000286097"/>
    </source>
</evidence>
<keyword evidence="5" id="KW-0539">Nucleus</keyword>
<dbReference type="Proteomes" id="UP000286097">
    <property type="component" value="Unassembled WGS sequence"/>
</dbReference>
<organism evidence="6 7">
    <name type="scientific">Peronospora effusa</name>
    <dbReference type="NCBI Taxonomy" id="542832"/>
    <lineage>
        <taxon>Eukaryota</taxon>
        <taxon>Sar</taxon>
        <taxon>Stramenopiles</taxon>
        <taxon>Oomycota</taxon>
        <taxon>Peronosporomycetes</taxon>
        <taxon>Peronosporales</taxon>
        <taxon>Peronosporaceae</taxon>
        <taxon>Peronospora</taxon>
    </lineage>
</organism>
<dbReference type="PANTHER" id="PTHR13386">
    <property type="entry name" value="HISTONE PARYLATION FACTOR 1"/>
    <property type="match status" value="1"/>
</dbReference>
<dbReference type="VEuPathDB" id="FungiDB:DD237_004608"/>
<comment type="subcellular location">
    <subcellularLocation>
        <location evidence="2">Chromosome</location>
    </subcellularLocation>
    <subcellularLocation>
        <location evidence="1">Nucleus</location>
    </subcellularLocation>
</comment>
<dbReference type="GO" id="GO:0072572">
    <property type="term" value="F:poly-ADP-D-ribose binding"/>
    <property type="evidence" value="ECO:0007669"/>
    <property type="project" value="TreeGrafter"/>
</dbReference>
<dbReference type="InterPro" id="IPR019361">
    <property type="entry name" value="HPF1"/>
</dbReference>
<dbReference type="GO" id="GO:0005634">
    <property type="term" value="C:nucleus"/>
    <property type="evidence" value="ECO:0007669"/>
    <property type="project" value="UniProtKB-SubCell"/>
</dbReference>
<comment type="similarity">
    <text evidence="3">Belongs to the HPF1 family.</text>
</comment>
<protein>
    <submittedName>
        <fullName evidence="6">Uncharacterized protein</fullName>
    </submittedName>
</protein>
<evidence type="ECO:0000256" key="1">
    <source>
        <dbReference type="ARBA" id="ARBA00004123"/>
    </source>
</evidence>